<dbReference type="GO" id="GO:0046983">
    <property type="term" value="F:protein dimerization activity"/>
    <property type="evidence" value="ECO:0007669"/>
    <property type="project" value="InterPro"/>
</dbReference>
<comment type="catalytic activity">
    <reaction evidence="1">
        <text>ATP + protein L-histidine = ADP + protein N-phospho-L-histidine.</text>
        <dbReference type="EC" id="2.7.13.3"/>
    </reaction>
</comment>
<dbReference type="SUPFAM" id="SSF55874">
    <property type="entry name" value="ATPase domain of HSP90 chaperone/DNA topoisomerase II/histidine kinase"/>
    <property type="match status" value="1"/>
</dbReference>
<keyword evidence="9" id="KW-0812">Transmembrane</keyword>
<dbReference type="InterPro" id="IPR025828">
    <property type="entry name" value="Put_sensor_dom"/>
</dbReference>
<keyword evidence="5" id="KW-0547">Nucleotide-binding</keyword>
<dbReference type="AlphaFoldDB" id="A0A8J7GPF8"/>
<dbReference type="Gene3D" id="1.20.5.1930">
    <property type="match status" value="1"/>
</dbReference>
<dbReference type="InterPro" id="IPR011712">
    <property type="entry name" value="Sig_transdc_His_kin_sub3_dim/P"/>
</dbReference>
<gene>
    <name evidence="11" type="ORF">IW245_000625</name>
</gene>
<dbReference type="EC" id="2.7.13.3" evidence="2"/>
<feature type="transmembrane region" description="Helical" evidence="9">
    <location>
        <begin position="155"/>
        <end position="179"/>
    </location>
</feature>
<dbReference type="GO" id="GO:0016020">
    <property type="term" value="C:membrane"/>
    <property type="evidence" value="ECO:0007669"/>
    <property type="project" value="InterPro"/>
</dbReference>
<keyword evidence="4" id="KW-0808">Transferase</keyword>
<dbReference type="InterPro" id="IPR003594">
    <property type="entry name" value="HATPase_dom"/>
</dbReference>
<dbReference type="GO" id="GO:0005524">
    <property type="term" value="F:ATP binding"/>
    <property type="evidence" value="ECO:0007669"/>
    <property type="project" value="UniProtKB-KW"/>
</dbReference>
<keyword evidence="9" id="KW-1133">Transmembrane helix</keyword>
<evidence type="ECO:0000256" key="7">
    <source>
        <dbReference type="ARBA" id="ARBA00022840"/>
    </source>
</evidence>
<keyword evidence="9" id="KW-0472">Membrane</keyword>
<dbReference type="CDD" id="cd16917">
    <property type="entry name" value="HATPase_UhpB-NarQ-NarX-like"/>
    <property type="match status" value="1"/>
</dbReference>
<dbReference type="Pfam" id="PF13796">
    <property type="entry name" value="Sensor"/>
    <property type="match status" value="1"/>
</dbReference>
<feature type="transmembrane region" description="Helical" evidence="9">
    <location>
        <begin position="114"/>
        <end position="135"/>
    </location>
</feature>
<evidence type="ECO:0000256" key="6">
    <source>
        <dbReference type="ARBA" id="ARBA00022777"/>
    </source>
</evidence>
<organism evidence="11 12">
    <name type="scientific">Longispora fulva</name>
    <dbReference type="NCBI Taxonomy" id="619741"/>
    <lineage>
        <taxon>Bacteria</taxon>
        <taxon>Bacillati</taxon>
        <taxon>Actinomycetota</taxon>
        <taxon>Actinomycetes</taxon>
        <taxon>Micromonosporales</taxon>
        <taxon>Micromonosporaceae</taxon>
        <taxon>Longispora</taxon>
    </lineage>
</organism>
<evidence type="ECO:0000256" key="1">
    <source>
        <dbReference type="ARBA" id="ARBA00000085"/>
    </source>
</evidence>
<evidence type="ECO:0000256" key="9">
    <source>
        <dbReference type="SAM" id="Phobius"/>
    </source>
</evidence>
<dbReference type="GO" id="GO:0000155">
    <property type="term" value="F:phosphorelay sensor kinase activity"/>
    <property type="evidence" value="ECO:0007669"/>
    <property type="project" value="InterPro"/>
</dbReference>
<dbReference type="Gene3D" id="3.30.565.10">
    <property type="entry name" value="Histidine kinase-like ATPase, C-terminal domain"/>
    <property type="match status" value="1"/>
</dbReference>
<accession>A0A8J7GPF8</accession>
<evidence type="ECO:0000313" key="12">
    <source>
        <dbReference type="Proteomes" id="UP000622552"/>
    </source>
</evidence>
<dbReference type="InterPro" id="IPR036890">
    <property type="entry name" value="HATPase_C_sf"/>
</dbReference>
<evidence type="ECO:0000256" key="3">
    <source>
        <dbReference type="ARBA" id="ARBA00022553"/>
    </source>
</evidence>
<comment type="caution">
    <text evidence="11">The sequence shown here is derived from an EMBL/GenBank/DDBJ whole genome shotgun (WGS) entry which is preliminary data.</text>
</comment>
<dbReference type="Proteomes" id="UP000622552">
    <property type="component" value="Unassembled WGS sequence"/>
</dbReference>
<proteinExistence type="predicted"/>
<dbReference type="PANTHER" id="PTHR24421:SF10">
    <property type="entry name" value="NITRATE_NITRITE SENSOR PROTEIN NARQ"/>
    <property type="match status" value="1"/>
</dbReference>
<evidence type="ECO:0000259" key="10">
    <source>
        <dbReference type="SMART" id="SM00387"/>
    </source>
</evidence>
<evidence type="ECO:0000256" key="5">
    <source>
        <dbReference type="ARBA" id="ARBA00022741"/>
    </source>
</evidence>
<evidence type="ECO:0000256" key="2">
    <source>
        <dbReference type="ARBA" id="ARBA00012438"/>
    </source>
</evidence>
<dbReference type="Pfam" id="PF02518">
    <property type="entry name" value="HATPase_c"/>
    <property type="match status" value="1"/>
</dbReference>
<reference evidence="11" key="1">
    <citation type="submission" date="2020-11" db="EMBL/GenBank/DDBJ databases">
        <title>Sequencing the genomes of 1000 actinobacteria strains.</title>
        <authorList>
            <person name="Klenk H.-P."/>
        </authorList>
    </citation>
    <scope>NUCLEOTIDE SEQUENCE</scope>
    <source>
        <strain evidence="11">DSM 45356</strain>
    </source>
</reference>
<evidence type="ECO:0000256" key="8">
    <source>
        <dbReference type="ARBA" id="ARBA00023012"/>
    </source>
</evidence>
<keyword evidence="3" id="KW-0597">Phosphoprotein</keyword>
<evidence type="ECO:0000256" key="4">
    <source>
        <dbReference type="ARBA" id="ARBA00022679"/>
    </source>
</evidence>
<keyword evidence="7" id="KW-0067">ATP-binding</keyword>
<dbReference type="RefSeq" id="WP_197001673.1">
    <property type="nucleotide sequence ID" value="NZ_BONS01000028.1"/>
</dbReference>
<keyword evidence="6 11" id="KW-0418">Kinase</keyword>
<dbReference type="Pfam" id="PF07730">
    <property type="entry name" value="HisKA_3"/>
    <property type="match status" value="1"/>
</dbReference>
<evidence type="ECO:0000313" key="11">
    <source>
        <dbReference type="EMBL" id="MBG6134431.1"/>
    </source>
</evidence>
<dbReference type="SMART" id="SM00387">
    <property type="entry name" value="HATPase_c"/>
    <property type="match status" value="1"/>
</dbReference>
<sequence length="407" mass="43428">MSTEVPLWPTMAHPVRFLRSWWPWRCLAYLVTTPLIAAAGLLVAVPTLVLVGVPVGRWERRRLRLLHPAGVPDPHGPTGPGRRGWLGTRLREGATWRELGYTLCLLTVLPVADLIGLAVLAVCLVLLTLPVFVVIGNSAQLRLGKHLIDTFGEAVLFSLGAVLPLTVLVAYGLCVLAGAQAAFARWLLAPTEAELGRQVRDLARSRDRLVAAFEAERRRIERDLHDGAQQQLVLLGMSLGLAARELGPDAGRAGELVGDAHRQARQALTGIRELVRGIHPQLLTDHGLAAAVEELAERCPVPMALDIRLDARPSSAVESTAYFVVSEAVSNAVRHAAAERITVSGERRAGLLVLDVVDDGAGGADPAAGTGLQGLADRAAVLDGRLTVLSPVGGPTSVRVELPWHCG</sequence>
<keyword evidence="12" id="KW-1185">Reference proteome</keyword>
<feature type="domain" description="Histidine kinase/HSP90-like ATPase" evidence="10">
    <location>
        <begin position="316"/>
        <end position="406"/>
    </location>
</feature>
<dbReference type="PANTHER" id="PTHR24421">
    <property type="entry name" value="NITRATE/NITRITE SENSOR PROTEIN NARX-RELATED"/>
    <property type="match status" value="1"/>
</dbReference>
<dbReference type="EMBL" id="JADOUF010000001">
    <property type="protein sequence ID" value="MBG6134431.1"/>
    <property type="molecule type" value="Genomic_DNA"/>
</dbReference>
<protein>
    <recommendedName>
        <fullName evidence="2">histidine kinase</fullName>
        <ecNumber evidence="2">2.7.13.3</ecNumber>
    </recommendedName>
</protein>
<keyword evidence="8" id="KW-0902">Two-component regulatory system</keyword>
<dbReference type="InterPro" id="IPR050482">
    <property type="entry name" value="Sensor_HK_TwoCompSys"/>
</dbReference>
<feature type="transmembrane region" description="Helical" evidence="9">
    <location>
        <begin position="27"/>
        <end position="55"/>
    </location>
</feature>
<name>A0A8J7GPF8_9ACTN</name>